<dbReference type="Proteomes" id="UP001152888">
    <property type="component" value="Unassembled WGS sequence"/>
</dbReference>
<comment type="subcellular location">
    <subcellularLocation>
        <location evidence="1">Nucleus</location>
    </subcellularLocation>
</comment>
<dbReference type="GO" id="GO:0005634">
    <property type="term" value="C:nucleus"/>
    <property type="evidence" value="ECO:0007669"/>
    <property type="project" value="UniProtKB-SubCell"/>
</dbReference>
<reference evidence="3" key="1">
    <citation type="submission" date="2022-03" db="EMBL/GenBank/DDBJ databases">
        <authorList>
            <person name="Sayadi A."/>
        </authorList>
    </citation>
    <scope>NUCLEOTIDE SEQUENCE</scope>
</reference>
<dbReference type="AlphaFoldDB" id="A0A9P0KE78"/>
<sequence>MRAAVIRVQNGELTLRRAGDVYGLTHTTLFYRLKKVGHDNPEPREAFSSKYTFRQVFNQEQEQLLLT</sequence>
<feature type="domain" description="HTH psq-type" evidence="2">
    <location>
        <begin position="1"/>
        <end position="35"/>
    </location>
</feature>
<evidence type="ECO:0000259" key="2">
    <source>
        <dbReference type="Pfam" id="PF05225"/>
    </source>
</evidence>
<dbReference type="Pfam" id="PF05225">
    <property type="entry name" value="HTH_psq"/>
    <property type="match status" value="1"/>
</dbReference>
<evidence type="ECO:0000256" key="1">
    <source>
        <dbReference type="ARBA" id="ARBA00004123"/>
    </source>
</evidence>
<gene>
    <name evidence="3" type="ORF">ACAOBT_LOCUS8505</name>
</gene>
<dbReference type="GO" id="GO:0003677">
    <property type="term" value="F:DNA binding"/>
    <property type="evidence" value="ECO:0007669"/>
    <property type="project" value="InterPro"/>
</dbReference>
<comment type="caution">
    <text evidence="3">The sequence shown here is derived from an EMBL/GenBank/DDBJ whole genome shotgun (WGS) entry which is preliminary data.</text>
</comment>
<dbReference type="InterPro" id="IPR007889">
    <property type="entry name" value="HTH_Psq"/>
</dbReference>
<evidence type="ECO:0000313" key="3">
    <source>
        <dbReference type="EMBL" id="CAH1969628.1"/>
    </source>
</evidence>
<dbReference type="EMBL" id="CAKOFQ010006765">
    <property type="protein sequence ID" value="CAH1969628.1"/>
    <property type="molecule type" value="Genomic_DNA"/>
</dbReference>
<dbReference type="Gene3D" id="1.10.10.60">
    <property type="entry name" value="Homeodomain-like"/>
    <property type="match status" value="1"/>
</dbReference>
<dbReference type="OrthoDB" id="6765382at2759"/>
<protein>
    <recommendedName>
        <fullName evidence="2">HTH psq-type domain-containing protein</fullName>
    </recommendedName>
</protein>
<organism evidence="3 4">
    <name type="scientific">Acanthoscelides obtectus</name>
    <name type="common">Bean weevil</name>
    <name type="synonym">Bruchus obtectus</name>
    <dbReference type="NCBI Taxonomy" id="200917"/>
    <lineage>
        <taxon>Eukaryota</taxon>
        <taxon>Metazoa</taxon>
        <taxon>Ecdysozoa</taxon>
        <taxon>Arthropoda</taxon>
        <taxon>Hexapoda</taxon>
        <taxon>Insecta</taxon>
        <taxon>Pterygota</taxon>
        <taxon>Neoptera</taxon>
        <taxon>Endopterygota</taxon>
        <taxon>Coleoptera</taxon>
        <taxon>Polyphaga</taxon>
        <taxon>Cucujiformia</taxon>
        <taxon>Chrysomeloidea</taxon>
        <taxon>Chrysomelidae</taxon>
        <taxon>Bruchinae</taxon>
        <taxon>Bruchini</taxon>
        <taxon>Acanthoscelides</taxon>
    </lineage>
</organism>
<accession>A0A9P0KE78</accession>
<name>A0A9P0KE78_ACAOB</name>
<dbReference type="SUPFAM" id="SSF46689">
    <property type="entry name" value="Homeodomain-like"/>
    <property type="match status" value="1"/>
</dbReference>
<evidence type="ECO:0000313" key="4">
    <source>
        <dbReference type="Proteomes" id="UP001152888"/>
    </source>
</evidence>
<dbReference type="InterPro" id="IPR009057">
    <property type="entry name" value="Homeodomain-like_sf"/>
</dbReference>
<proteinExistence type="predicted"/>
<keyword evidence="4" id="KW-1185">Reference proteome</keyword>